<evidence type="ECO:0000313" key="2">
    <source>
        <dbReference type="Proteomes" id="UP000655225"/>
    </source>
</evidence>
<evidence type="ECO:0000313" key="1">
    <source>
        <dbReference type="EMBL" id="KAF8400296.1"/>
    </source>
</evidence>
<reference evidence="1 2" key="1">
    <citation type="submission" date="2020-04" db="EMBL/GenBank/DDBJ databases">
        <title>Plant Genome Project.</title>
        <authorList>
            <person name="Zhang R.-G."/>
        </authorList>
    </citation>
    <scope>NUCLEOTIDE SEQUENCE [LARGE SCALE GENOMIC DNA]</scope>
    <source>
        <strain evidence="1">YNK0</strain>
        <tissue evidence="1">Leaf</tissue>
    </source>
</reference>
<accession>A0A834ZAN5</accession>
<sequence>MLCQILPPQISLGYYFFSNRNPNFLILAQHLQLSSSMVRLQSWDLSSIDSEGGLIFSRSRDYRIHNAEIAWCLPPNQRIDGHVAGSGRKGRVSPGFLCQKYKMEENPRVTTRAKLLELKKCCSSSRNVQCRINDLPNCPLEECVAELFPTFNCLLWRELRSKAGGSRVQRNMRLDLVTVAAVAVATTIATNLQHCPLPLLLSNFRTRRLLLVSRVPSVICSCFHGFRNTMAGMIQVSNMDCWSTNLQS</sequence>
<dbReference type="AlphaFoldDB" id="A0A834ZAN5"/>
<proteinExistence type="predicted"/>
<name>A0A834ZAN5_TETSI</name>
<comment type="caution">
    <text evidence="1">The sequence shown here is derived from an EMBL/GenBank/DDBJ whole genome shotgun (WGS) entry which is preliminary data.</text>
</comment>
<organism evidence="1 2">
    <name type="scientific">Tetracentron sinense</name>
    <name type="common">Spur-leaf</name>
    <dbReference type="NCBI Taxonomy" id="13715"/>
    <lineage>
        <taxon>Eukaryota</taxon>
        <taxon>Viridiplantae</taxon>
        <taxon>Streptophyta</taxon>
        <taxon>Embryophyta</taxon>
        <taxon>Tracheophyta</taxon>
        <taxon>Spermatophyta</taxon>
        <taxon>Magnoliopsida</taxon>
        <taxon>Trochodendrales</taxon>
        <taxon>Trochodendraceae</taxon>
        <taxon>Tetracentron</taxon>
    </lineage>
</organism>
<gene>
    <name evidence="1" type="ORF">HHK36_013593</name>
</gene>
<keyword evidence="2" id="KW-1185">Reference proteome</keyword>
<protein>
    <submittedName>
        <fullName evidence="1">Uncharacterized protein</fullName>
    </submittedName>
</protein>
<dbReference type="Proteomes" id="UP000655225">
    <property type="component" value="Unassembled WGS sequence"/>
</dbReference>
<dbReference type="EMBL" id="JABCRI010000009">
    <property type="protein sequence ID" value="KAF8400296.1"/>
    <property type="molecule type" value="Genomic_DNA"/>
</dbReference>